<dbReference type="SUPFAM" id="SSF52518">
    <property type="entry name" value="Thiamin diphosphate-binding fold (THDP-binding)"/>
    <property type="match status" value="2"/>
</dbReference>
<dbReference type="InterPro" id="IPR012000">
    <property type="entry name" value="Thiamin_PyroP_enz_cen_dom"/>
</dbReference>
<evidence type="ECO:0000259" key="7">
    <source>
        <dbReference type="Pfam" id="PF02776"/>
    </source>
</evidence>
<gene>
    <name evidence="8" type="ORF">PO587_26665</name>
</gene>
<evidence type="ECO:0000259" key="6">
    <source>
        <dbReference type="Pfam" id="PF02775"/>
    </source>
</evidence>
<comment type="similarity">
    <text evidence="1 3">Belongs to the TPP enzyme family.</text>
</comment>
<evidence type="ECO:0000313" key="8">
    <source>
        <dbReference type="EMBL" id="MDC2958043.1"/>
    </source>
</evidence>
<dbReference type="EMBL" id="JAQOSK010000011">
    <property type="protein sequence ID" value="MDC2958043.1"/>
    <property type="molecule type" value="Genomic_DNA"/>
</dbReference>
<dbReference type="CDD" id="cd07035">
    <property type="entry name" value="TPP_PYR_POX_like"/>
    <property type="match status" value="1"/>
</dbReference>
<dbReference type="InterPro" id="IPR029035">
    <property type="entry name" value="DHS-like_NAD/FAD-binding_dom"/>
</dbReference>
<comment type="caution">
    <text evidence="8">The sequence shown here is derived from an EMBL/GenBank/DDBJ whole genome shotgun (WGS) entry which is preliminary data.</text>
</comment>
<evidence type="ECO:0000259" key="5">
    <source>
        <dbReference type="Pfam" id="PF00205"/>
    </source>
</evidence>
<sequence length="569" mass="60822">MTDTGNTRGTDGGDAFVSAFNAVGADYLFCSSGSEWAPVWESLARRHRDGESAPQYLDLTHETVAVGMATGYGLVKRRPQGVLLHAAPGLLQGSMAVHGALLAGVPMVVASSESTTYGDGPGQDPGGQWYRNLSIVGGPHGVARPFTKWSNEAASVHTLPTMITRAAELSWRAPAGPAYLNIPLEILLEEWDGREAKPIVAPGSTHSSPEDVDLVAQLIREAANPVIVTETAGREAGGFEALRAFAEAWNIPVVEPDSAVCGNFPRDHPLHAGSEIGPWLEESDLILLVNCRAPFYPPSRRPAKAQVVVIDQVPQRPHVVYQVLFADRYLEGNVANTLRQLAKRATGLDVAAVTARRSAQEERHADEQAAIAAAEAKAAQAEGTDPVLVAATLRKLLDGQGGIVVDETITHSRVVKRHLRTDAPDSYFYVQGGLGQGIAVALGVKLAAKERPVVLTIGDGAFAYNPVIPSYDASKAYRLPLLIVVFNNRVYKSMNLNHRRFYPEGAAAETGEWLGTDLHRLPRLAAFAEPFGMHTETVDTTDALGPALECALKAVAEGTTAVVDVLVTR</sequence>
<reference evidence="8 9" key="1">
    <citation type="journal article" date="2015" name="Int. J. Syst. Evol. Microbiol.">
        <title>Streptomyces gilvifuscus sp. nov., an actinomycete that produces antibacterial compounds isolated from soil.</title>
        <authorList>
            <person name="Nguyen T.M."/>
            <person name="Kim J."/>
        </authorList>
    </citation>
    <scope>NUCLEOTIDE SEQUENCE [LARGE SCALE GENOMIC DNA]</scope>
    <source>
        <strain evidence="8 9">T113</strain>
    </source>
</reference>
<dbReference type="RefSeq" id="WP_272176968.1">
    <property type="nucleotide sequence ID" value="NZ_JAQOSK010000011.1"/>
</dbReference>
<evidence type="ECO:0000256" key="2">
    <source>
        <dbReference type="ARBA" id="ARBA00023052"/>
    </source>
</evidence>
<keyword evidence="2 3" id="KW-0786">Thiamine pyrophosphate</keyword>
<dbReference type="SUPFAM" id="SSF52467">
    <property type="entry name" value="DHS-like NAD/FAD-binding domain"/>
    <property type="match status" value="1"/>
</dbReference>
<organism evidence="8 9">
    <name type="scientific">Streptomyces gilvifuscus</name>
    <dbReference type="NCBI Taxonomy" id="1550617"/>
    <lineage>
        <taxon>Bacteria</taxon>
        <taxon>Bacillati</taxon>
        <taxon>Actinomycetota</taxon>
        <taxon>Actinomycetes</taxon>
        <taxon>Kitasatosporales</taxon>
        <taxon>Streptomycetaceae</taxon>
        <taxon>Streptomyces</taxon>
    </lineage>
</organism>
<dbReference type="InterPro" id="IPR011766">
    <property type="entry name" value="TPP_enzyme_TPP-bd"/>
</dbReference>
<feature type="domain" description="Thiamine pyrophosphate enzyme N-terminal TPP-binding" evidence="7">
    <location>
        <begin position="11"/>
        <end position="120"/>
    </location>
</feature>
<dbReference type="Pfam" id="PF02775">
    <property type="entry name" value="TPP_enzyme_C"/>
    <property type="match status" value="1"/>
</dbReference>
<dbReference type="Pfam" id="PF00205">
    <property type="entry name" value="TPP_enzyme_M"/>
    <property type="match status" value="1"/>
</dbReference>
<evidence type="ECO:0000256" key="1">
    <source>
        <dbReference type="ARBA" id="ARBA00007812"/>
    </source>
</evidence>
<dbReference type="Proteomes" id="UP001221328">
    <property type="component" value="Unassembled WGS sequence"/>
</dbReference>
<protein>
    <submittedName>
        <fullName evidence="8">Thiamine pyrophosphate-binding protein</fullName>
    </submittedName>
</protein>
<evidence type="ECO:0000256" key="4">
    <source>
        <dbReference type="SAM" id="Coils"/>
    </source>
</evidence>
<evidence type="ECO:0000313" key="9">
    <source>
        <dbReference type="Proteomes" id="UP001221328"/>
    </source>
</evidence>
<dbReference type="Pfam" id="PF02776">
    <property type="entry name" value="TPP_enzyme_N"/>
    <property type="match status" value="1"/>
</dbReference>
<feature type="domain" description="Thiamine pyrophosphate enzyme TPP-binding" evidence="6">
    <location>
        <begin position="411"/>
        <end position="565"/>
    </location>
</feature>
<dbReference type="PANTHER" id="PTHR18968:SF13">
    <property type="entry name" value="ACETOLACTATE SYNTHASE CATALYTIC SUBUNIT, MITOCHONDRIAL"/>
    <property type="match status" value="1"/>
</dbReference>
<name>A0ABT5FZV3_9ACTN</name>
<feature type="coiled-coil region" evidence="4">
    <location>
        <begin position="357"/>
        <end position="384"/>
    </location>
</feature>
<dbReference type="InterPro" id="IPR045229">
    <property type="entry name" value="TPP_enz"/>
</dbReference>
<feature type="domain" description="Thiamine pyrophosphate enzyme central" evidence="5">
    <location>
        <begin position="213"/>
        <end position="341"/>
    </location>
</feature>
<dbReference type="InterPro" id="IPR012001">
    <property type="entry name" value="Thiamin_PyroP_enz_TPP-bd_dom"/>
</dbReference>
<keyword evidence="4" id="KW-0175">Coiled coil</keyword>
<dbReference type="Gene3D" id="3.40.50.1220">
    <property type="entry name" value="TPP-binding domain"/>
    <property type="match status" value="1"/>
</dbReference>
<dbReference type="InterPro" id="IPR029061">
    <property type="entry name" value="THDP-binding"/>
</dbReference>
<dbReference type="Gene3D" id="3.40.50.970">
    <property type="match status" value="2"/>
</dbReference>
<dbReference type="CDD" id="cd02002">
    <property type="entry name" value="TPP_BFDC"/>
    <property type="match status" value="1"/>
</dbReference>
<accession>A0ABT5FZV3</accession>
<keyword evidence="9" id="KW-1185">Reference proteome</keyword>
<evidence type="ECO:0000256" key="3">
    <source>
        <dbReference type="RuleBase" id="RU362132"/>
    </source>
</evidence>
<dbReference type="PANTHER" id="PTHR18968">
    <property type="entry name" value="THIAMINE PYROPHOSPHATE ENZYMES"/>
    <property type="match status" value="1"/>
</dbReference>
<proteinExistence type="inferred from homology"/>